<dbReference type="GO" id="GO:0071007">
    <property type="term" value="C:U2-type catalytic step 2 spliceosome"/>
    <property type="evidence" value="ECO:0007669"/>
    <property type="project" value="TreeGrafter"/>
</dbReference>
<dbReference type="InterPro" id="IPR009000">
    <property type="entry name" value="Transl_B-barrel_sf"/>
</dbReference>
<dbReference type="GO" id="GO:0003924">
    <property type="term" value="F:GTPase activity"/>
    <property type="evidence" value="ECO:0007669"/>
    <property type="project" value="InterPro"/>
</dbReference>
<dbReference type="AlphaFoldDB" id="A0A2V3J2E1"/>
<dbReference type="FunFam" id="3.40.50.300:FF:000646">
    <property type="entry name" value="U5 small nuclear ribonucleoprotein component"/>
    <property type="match status" value="1"/>
</dbReference>
<organism evidence="9 10">
    <name type="scientific">Gracilariopsis chorda</name>
    <dbReference type="NCBI Taxonomy" id="448386"/>
    <lineage>
        <taxon>Eukaryota</taxon>
        <taxon>Rhodophyta</taxon>
        <taxon>Florideophyceae</taxon>
        <taxon>Rhodymeniophycidae</taxon>
        <taxon>Gracilariales</taxon>
        <taxon>Gracilariaceae</taxon>
        <taxon>Gracilariopsis</taxon>
    </lineage>
</organism>
<proteinExistence type="predicted"/>
<keyword evidence="2" id="KW-0507">mRNA processing</keyword>
<dbReference type="PANTHER" id="PTHR42908">
    <property type="entry name" value="TRANSLATION ELONGATION FACTOR-RELATED"/>
    <property type="match status" value="1"/>
</dbReference>
<comment type="caution">
    <text evidence="9">The sequence shown here is derived from an EMBL/GenBank/DDBJ whole genome shotgun (WGS) entry which is preliminary data.</text>
</comment>
<dbReference type="Pfam" id="PF03764">
    <property type="entry name" value="EFG_IV"/>
    <property type="match status" value="1"/>
</dbReference>
<dbReference type="Gene3D" id="3.40.50.300">
    <property type="entry name" value="P-loop containing nucleotide triphosphate hydrolases"/>
    <property type="match status" value="1"/>
</dbReference>
<evidence type="ECO:0000256" key="4">
    <source>
        <dbReference type="ARBA" id="ARBA00023134"/>
    </source>
</evidence>
<keyword evidence="10" id="KW-1185">Reference proteome</keyword>
<dbReference type="InterPro" id="IPR020568">
    <property type="entry name" value="Ribosomal_Su5_D2-typ_SF"/>
</dbReference>
<dbReference type="Pfam" id="PF16004">
    <property type="entry name" value="EFTUD2"/>
    <property type="match status" value="1"/>
</dbReference>
<protein>
    <recommendedName>
        <fullName evidence="8">Tr-type G domain-containing protein</fullName>
    </recommendedName>
</protein>
<dbReference type="Gene3D" id="2.40.30.10">
    <property type="entry name" value="Translation factors"/>
    <property type="match status" value="1"/>
</dbReference>
<dbReference type="PROSITE" id="PS51722">
    <property type="entry name" value="G_TR_2"/>
    <property type="match status" value="1"/>
</dbReference>
<dbReference type="GO" id="GO:0046540">
    <property type="term" value="C:U4/U6 x U5 tri-snRNP complex"/>
    <property type="evidence" value="ECO:0007669"/>
    <property type="project" value="TreeGrafter"/>
</dbReference>
<dbReference type="SMART" id="SM00889">
    <property type="entry name" value="EFG_IV"/>
    <property type="match status" value="1"/>
</dbReference>
<dbReference type="InterPro" id="IPR031950">
    <property type="entry name" value="EFTUD2_N"/>
</dbReference>
<evidence type="ECO:0000256" key="2">
    <source>
        <dbReference type="ARBA" id="ARBA00022664"/>
    </source>
</evidence>
<evidence type="ECO:0000259" key="8">
    <source>
        <dbReference type="PROSITE" id="PS51722"/>
    </source>
</evidence>
<dbReference type="SUPFAM" id="SSF54980">
    <property type="entry name" value="EF-G C-terminal domain-like"/>
    <property type="match status" value="2"/>
</dbReference>
<dbReference type="Pfam" id="PF00009">
    <property type="entry name" value="GTP_EFTU"/>
    <property type="match status" value="1"/>
</dbReference>
<evidence type="ECO:0000313" key="9">
    <source>
        <dbReference type="EMBL" id="PXF48545.1"/>
    </source>
</evidence>
<name>A0A2V3J2E1_9FLOR</name>
<evidence type="ECO:0000256" key="1">
    <source>
        <dbReference type="ARBA" id="ARBA00004123"/>
    </source>
</evidence>
<keyword evidence="6" id="KW-0539">Nucleus</keyword>
<dbReference type="PANTHER" id="PTHR42908:SF6">
    <property type="entry name" value="116 KDA U5 SMALL NUCLEAR RIBONUCLEOPROTEIN COMPONENT"/>
    <property type="match status" value="1"/>
</dbReference>
<feature type="compositionally biased region" description="Basic and acidic residues" evidence="7">
    <location>
        <begin position="28"/>
        <end position="39"/>
    </location>
</feature>
<dbReference type="SUPFAM" id="SSF52540">
    <property type="entry name" value="P-loop containing nucleoside triphosphate hydrolases"/>
    <property type="match status" value="1"/>
</dbReference>
<reference evidence="9 10" key="1">
    <citation type="journal article" date="2018" name="Mol. Biol. Evol.">
        <title>Analysis of the draft genome of the red seaweed Gracilariopsis chorda provides insights into genome size evolution in Rhodophyta.</title>
        <authorList>
            <person name="Lee J."/>
            <person name="Yang E.C."/>
            <person name="Graf L."/>
            <person name="Yang J.H."/>
            <person name="Qiu H."/>
            <person name="Zel Zion U."/>
            <person name="Chan C.X."/>
            <person name="Stephens T.G."/>
            <person name="Weber A.P.M."/>
            <person name="Boo G.H."/>
            <person name="Boo S.M."/>
            <person name="Kim K.M."/>
            <person name="Shin Y."/>
            <person name="Jung M."/>
            <person name="Lee S.J."/>
            <person name="Yim H.S."/>
            <person name="Lee J.H."/>
            <person name="Bhattacharya D."/>
            <person name="Yoon H.S."/>
        </authorList>
    </citation>
    <scope>NUCLEOTIDE SEQUENCE [LARGE SCALE GENOMIC DNA]</scope>
    <source>
        <strain evidence="9 10">SKKU-2015</strain>
        <tissue evidence="9">Whole body</tissue>
    </source>
</reference>
<dbReference type="SUPFAM" id="SSF50447">
    <property type="entry name" value="Translation proteins"/>
    <property type="match status" value="1"/>
</dbReference>
<dbReference type="STRING" id="448386.A0A2V3J2E1"/>
<dbReference type="Gene3D" id="3.30.70.870">
    <property type="entry name" value="Elongation Factor G (Translational Gtpase), domain 3"/>
    <property type="match status" value="1"/>
</dbReference>
<dbReference type="InterPro" id="IPR000640">
    <property type="entry name" value="EFG_V-like"/>
</dbReference>
<dbReference type="CDD" id="cd01683">
    <property type="entry name" value="EF2_IV_snRNP"/>
    <property type="match status" value="1"/>
</dbReference>
<evidence type="ECO:0000256" key="3">
    <source>
        <dbReference type="ARBA" id="ARBA00022741"/>
    </source>
</evidence>
<dbReference type="Gene3D" id="3.30.230.10">
    <property type="match status" value="1"/>
</dbReference>
<keyword evidence="3" id="KW-0547">Nucleotide-binding</keyword>
<dbReference type="Gene3D" id="3.30.70.240">
    <property type="match status" value="1"/>
</dbReference>
<dbReference type="InterPro" id="IPR027417">
    <property type="entry name" value="P-loop_NTPase"/>
</dbReference>
<dbReference type="InterPro" id="IPR005517">
    <property type="entry name" value="Transl_elong_EFG/EF2_IV"/>
</dbReference>
<dbReference type="InterPro" id="IPR035647">
    <property type="entry name" value="EFG_III/V"/>
</dbReference>
<accession>A0A2V3J2E1</accession>
<evidence type="ECO:0000256" key="7">
    <source>
        <dbReference type="SAM" id="MobiDB-lite"/>
    </source>
</evidence>
<keyword evidence="5" id="KW-0508">mRNA splicing</keyword>
<evidence type="ECO:0000256" key="5">
    <source>
        <dbReference type="ARBA" id="ARBA00023187"/>
    </source>
</evidence>
<dbReference type="GO" id="GO:0005829">
    <property type="term" value="C:cytosol"/>
    <property type="evidence" value="ECO:0007669"/>
    <property type="project" value="TreeGrafter"/>
</dbReference>
<feature type="region of interest" description="Disordered" evidence="7">
    <location>
        <begin position="1"/>
        <end position="77"/>
    </location>
</feature>
<feature type="domain" description="Tr-type G" evidence="8">
    <location>
        <begin position="154"/>
        <end position="327"/>
    </location>
</feature>
<keyword evidence="4" id="KW-0342">GTP-binding</keyword>
<dbReference type="OrthoDB" id="364892at2759"/>
<dbReference type="Pfam" id="PF00679">
    <property type="entry name" value="EFG_C"/>
    <property type="match status" value="1"/>
</dbReference>
<dbReference type="SUPFAM" id="SSF54211">
    <property type="entry name" value="Ribosomal protein S5 domain 2-like"/>
    <property type="match status" value="1"/>
</dbReference>
<dbReference type="FunFam" id="3.30.70.870:FF:000002">
    <property type="entry name" value="Translation elongation factor 2"/>
    <property type="match status" value="1"/>
</dbReference>
<dbReference type="InterPro" id="IPR014721">
    <property type="entry name" value="Ribsml_uS5_D2-typ_fold_subgr"/>
</dbReference>
<dbReference type="Proteomes" id="UP000247409">
    <property type="component" value="Unassembled WGS sequence"/>
</dbReference>
<dbReference type="InterPro" id="IPR000795">
    <property type="entry name" value="T_Tr_GTP-bd_dom"/>
</dbReference>
<dbReference type="EMBL" id="NBIV01000013">
    <property type="protein sequence ID" value="PXF48545.1"/>
    <property type="molecule type" value="Genomic_DNA"/>
</dbReference>
<sequence length="969" mass="106800">MDLEELYDDFGNYIGPELSDSDSDAQQQDDRPEPSHHQEPQYNEESVRDPIAISTPSKLEIAQESTSNEKPIESDEGAGAIVLAEDKKYYPTAEEVFGPDTEVLIEEEDAQGIAEPLIAPLVEPSSGLHESEDTIPPAKYSHRFLTEAVLPFPLLLRNVALVGHLHHGKTSFADMLFEATHLMPWSHLDDRDLPVRYLDTRRDEQQMGISIKTSASTFLLQSSTEKSYGITILDTPGHVNFLDETIAAMNMVDGVVVFVDAAEGIMMGTDVILRKAAAMSLDIVLVISKIDRLCLELRLPPTDAYHKIRHIVESVNYIIEPYGVPPLSPGRGNVAFASANEEPFYKVHTAVLSHDVEDLTEYLKRNRILAGDTCAHGKKTGSTSQRSVGVERKALDTNLKSQLKNVSRNAFGMGSMAGFVDMLVRHVKSPADAARRKIEAMLGSRTSSSEERQQSWLSQTDKCSTETSSPLLAFVGKLIPDEKGLRFDCLVRIMNSTIRSGDSVRVLGNSYDKDCNNEDQSVATVGEIFAPCGRFKISVSEAKAGQIVLVRGIDSTVFKSATVVSAPHSSSSDAFIFRPIQEYLPAAVVKVSVEPVRPSELPKMISSIRQCVNSYPGLVTKVEETGEHTLLGSGELYMDCVLRDLRESFGNIEVKVSDPVVPFAETVLDTSVLQCYAETPNKQNKVVMIAEPLEERIMKSLDDGTLAKNHNSPEVLRDCGWDALASKSLWTFGPDTSSGPNALLNDVLIEDSRLKADLVRDSIVQGFCWAVREGPLADEPVRGVKVRLLDTTISENEAERSAAQVIPTCRRVVYSSILTATPRLMEPVYVTEVICAPESLNATYMLVGRRRGAVISEADVAGTPLKRVIVHMPVLDSFGFEPDLRSLTYGSAFCVQLFDHWSVLPGDPLDKSVELRPLEAAGRKELARECMVKTRRRKGMPDDVSITKYFDDPLLVELAADNEVLQQFL</sequence>
<gene>
    <name evidence="9" type="ORF">BWQ96_01714</name>
</gene>
<dbReference type="GO" id="GO:0005525">
    <property type="term" value="F:GTP binding"/>
    <property type="evidence" value="ECO:0007669"/>
    <property type="project" value="UniProtKB-KW"/>
</dbReference>
<dbReference type="SMART" id="SM00838">
    <property type="entry name" value="EFG_C"/>
    <property type="match status" value="1"/>
</dbReference>
<evidence type="ECO:0000256" key="6">
    <source>
        <dbReference type="ARBA" id="ARBA00023242"/>
    </source>
</evidence>
<dbReference type="GO" id="GO:0030623">
    <property type="term" value="F:U5 snRNA binding"/>
    <property type="evidence" value="ECO:0007669"/>
    <property type="project" value="TreeGrafter"/>
</dbReference>
<evidence type="ECO:0000313" key="10">
    <source>
        <dbReference type="Proteomes" id="UP000247409"/>
    </source>
</evidence>
<comment type="subcellular location">
    <subcellularLocation>
        <location evidence="1">Nucleus</location>
    </subcellularLocation>
</comment>
<dbReference type="PRINTS" id="PR00315">
    <property type="entry name" value="ELONGATNFCT"/>
</dbReference>
<dbReference type="GO" id="GO:0000398">
    <property type="term" value="P:mRNA splicing, via spliceosome"/>
    <property type="evidence" value="ECO:0007669"/>
    <property type="project" value="TreeGrafter"/>
</dbReference>